<organism evidence="6 7">
    <name type="scientific">Caenispirillum salinarum AK4</name>
    <dbReference type="NCBI Taxonomy" id="1238182"/>
    <lineage>
        <taxon>Bacteria</taxon>
        <taxon>Pseudomonadati</taxon>
        <taxon>Pseudomonadota</taxon>
        <taxon>Alphaproteobacteria</taxon>
        <taxon>Rhodospirillales</taxon>
        <taxon>Novispirillaceae</taxon>
        <taxon>Caenispirillum</taxon>
    </lineage>
</organism>
<dbReference type="AlphaFoldDB" id="K9GP66"/>
<comment type="caution">
    <text evidence="6">The sequence shown here is derived from an EMBL/GenBank/DDBJ whole genome shotgun (WGS) entry which is preliminary data.</text>
</comment>
<evidence type="ECO:0000256" key="4">
    <source>
        <dbReference type="ARBA" id="ARBA00023239"/>
    </source>
</evidence>
<dbReference type="PANTHER" id="PTHR33337:SF40">
    <property type="entry name" value="CENP-V_GFA DOMAIN-CONTAINING PROTEIN-RELATED"/>
    <property type="match status" value="1"/>
</dbReference>
<dbReference type="EMBL" id="ANHY01000022">
    <property type="protein sequence ID" value="EKV26937.1"/>
    <property type="molecule type" value="Genomic_DNA"/>
</dbReference>
<dbReference type="Gene3D" id="3.90.1590.10">
    <property type="entry name" value="glutathione-dependent formaldehyde- activating enzyme (gfa)"/>
    <property type="match status" value="1"/>
</dbReference>
<comment type="similarity">
    <text evidence="1">Belongs to the Gfa family.</text>
</comment>
<dbReference type="eggNOG" id="COG3791">
    <property type="taxonomic scope" value="Bacteria"/>
</dbReference>
<evidence type="ECO:0000256" key="3">
    <source>
        <dbReference type="ARBA" id="ARBA00022833"/>
    </source>
</evidence>
<dbReference type="InterPro" id="IPR011057">
    <property type="entry name" value="Mss4-like_sf"/>
</dbReference>
<feature type="domain" description="CENP-V/GFA" evidence="5">
    <location>
        <begin position="22"/>
        <end position="132"/>
    </location>
</feature>
<keyword evidence="2" id="KW-0479">Metal-binding</keyword>
<keyword evidence="3" id="KW-0862">Zinc</keyword>
<evidence type="ECO:0000313" key="7">
    <source>
        <dbReference type="Proteomes" id="UP000009881"/>
    </source>
</evidence>
<evidence type="ECO:0000256" key="1">
    <source>
        <dbReference type="ARBA" id="ARBA00005495"/>
    </source>
</evidence>
<dbReference type="PANTHER" id="PTHR33337">
    <property type="entry name" value="GFA DOMAIN-CONTAINING PROTEIN"/>
    <property type="match status" value="1"/>
</dbReference>
<reference evidence="6 7" key="1">
    <citation type="journal article" date="2013" name="Genome Announc.">
        <title>Draft Genome Sequence of an Alphaproteobacterium, Caenispirillum salinarum AK4(T), Isolated from a Solar Saltern.</title>
        <authorList>
            <person name="Khatri I."/>
            <person name="Singh A."/>
            <person name="Korpole S."/>
            <person name="Pinnaka A.K."/>
            <person name="Subramanian S."/>
        </authorList>
    </citation>
    <scope>NUCLEOTIDE SEQUENCE [LARGE SCALE GENOMIC DNA]</scope>
    <source>
        <strain evidence="6 7">AK4</strain>
    </source>
</reference>
<accession>K9GP66</accession>
<protein>
    <recommendedName>
        <fullName evidence="5">CENP-V/GFA domain-containing protein</fullName>
    </recommendedName>
</protein>
<dbReference type="Pfam" id="PF04828">
    <property type="entry name" value="GFA"/>
    <property type="match status" value="1"/>
</dbReference>
<evidence type="ECO:0000256" key="2">
    <source>
        <dbReference type="ARBA" id="ARBA00022723"/>
    </source>
</evidence>
<gene>
    <name evidence="6" type="ORF">C882_2161</name>
</gene>
<sequence>MTEPANPAGETAAPGSAGSATHEGGCLCGIVRFTVQGPPVRADWCHCRECQRSSGSAAIPWGAWPAESFRITEGEHHLSCFSSTYRGQRHFCRECGATLHMTDPTEERGTVGVPLTALDDPTVASPTCHSWVSERVPWAQGTDDLPVHEKDMPE</sequence>
<evidence type="ECO:0000259" key="5">
    <source>
        <dbReference type="PROSITE" id="PS51891"/>
    </source>
</evidence>
<dbReference type="SUPFAM" id="SSF51316">
    <property type="entry name" value="Mss4-like"/>
    <property type="match status" value="1"/>
</dbReference>
<dbReference type="RefSeq" id="WP_009542556.1">
    <property type="nucleotide sequence ID" value="NZ_ANHY01000022.1"/>
</dbReference>
<dbReference type="InterPro" id="IPR006913">
    <property type="entry name" value="CENP-V/GFA"/>
</dbReference>
<dbReference type="STRING" id="1238182.C882_2161"/>
<dbReference type="GO" id="GO:0046872">
    <property type="term" value="F:metal ion binding"/>
    <property type="evidence" value="ECO:0007669"/>
    <property type="project" value="UniProtKB-KW"/>
</dbReference>
<dbReference type="GO" id="GO:0016846">
    <property type="term" value="F:carbon-sulfur lyase activity"/>
    <property type="evidence" value="ECO:0007669"/>
    <property type="project" value="InterPro"/>
</dbReference>
<proteinExistence type="inferred from homology"/>
<keyword evidence="7" id="KW-1185">Reference proteome</keyword>
<dbReference type="PROSITE" id="PS51891">
    <property type="entry name" value="CENP_V_GFA"/>
    <property type="match status" value="1"/>
</dbReference>
<dbReference type="Proteomes" id="UP000009881">
    <property type="component" value="Unassembled WGS sequence"/>
</dbReference>
<keyword evidence="4" id="KW-0456">Lyase</keyword>
<dbReference type="OrthoDB" id="9807246at2"/>
<evidence type="ECO:0000313" key="6">
    <source>
        <dbReference type="EMBL" id="EKV26937.1"/>
    </source>
</evidence>
<name>K9GP66_9PROT</name>